<feature type="region of interest" description="Disordered" evidence="1">
    <location>
        <begin position="52"/>
        <end position="85"/>
    </location>
</feature>
<sequence length="85" mass="9619">MDRHCWPAISVEKPSAPYRRPRNVTRGRRLCVRSTDRQGPWQHSQALRAALLPQTGRSDQEHAGEVPEGERLHIFPQGPSRGSPT</sequence>
<proteinExistence type="predicted"/>
<reference evidence="2" key="1">
    <citation type="submission" date="2014-11" db="EMBL/GenBank/DDBJ databases">
        <authorList>
            <person name="Amaro Gonzalez C."/>
        </authorList>
    </citation>
    <scope>NUCLEOTIDE SEQUENCE</scope>
</reference>
<reference evidence="2" key="2">
    <citation type="journal article" date="2015" name="Fish Shellfish Immunol.">
        <title>Early steps in the European eel (Anguilla anguilla)-Vibrio vulnificus interaction in the gills: Role of the RtxA13 toxin.</title>
        <authorList>
            <person name="Callol A."/>
            <person name="Pajuelo D."/>
            <person name="Ebbesson L."/>
            <person name="Teles M."/>
            <person name="MacKenzie S."/>
            <person name="Amaro C."/>
        </authorList>
    </citation>
    <scope>NUCLEOTIDE SEQUENCE</scope>
</reference>
<accession>A0A0E9VQ62</accession>
<feature type="compositionally biased region" description="Basic and acidic residues" evidence="1">
    <location>
        <begin position="58"/>
        <end position="73"/>
    </location>
</feature>
<dbReference type="EMBL" id="GBXM01029067">
    <property type="protein sequence ID" value="JAH79510.1"/>
    <property type="molecule type" value="Transcribed_RNA"/>
</dbReference>
<name>A0A0E9VQ62_ANGAN</name>
<organism evidence="2">
    <name type="scientific">Anguilla anguilla</name>
    <name type="common">European freshwater eel</name>
    <name type="synonym">Muraena anguilla</name>
    <dbReference type="NCBI Taxonomy" id="7936"/>
    <lineage>
        <taxon>Eukaryota</taxon>
        <taxon>Metazoa</taxon>
        <taxon>Chordata</taxon>
        <taxon>Craniata</taxon>
        <taxon>Vertebrata</taxon>
        <taxon>Euteleostomi</taxon>
        <taxon>Actinopterygii</taxon>
        <taxon>Neopterygii</taxon>
        <taxon>Teleostei</taxon>
        <taxon>Anguilliformes</taxon>
        <taxon>Anguillidae</taxon>
        <taxon>Anguilla</taxon>
    </lineage>
</organism>
<evidence type="ECO:0000313" key="2">
    <source>
        <dbReference type="EMBL" id="JAH79510.1"/>
    </source>
</evidence>
<protein>
    <submittedName>
        <fullName evidence="2">Uncharacterized protein</fullName>
    </submittedName>
</protein>
<dbReference type="AlphaFoldDB" id="A0A0E9VQ62"/>
<evidence type="ECO:0000256" key="1">
    <source>
        <dbReference type="SAM" id="MobiDB-lite"/>
    </source>
</evidence>